<feature type="compositionally biased region" description="Basic and acidic residues" evidence="1">
    <location>
        <begin position="670"/>
        <end position="684"/>
    </location>
</feature>
<accession>A0ABX1TNG6</accession>
<protein>
    <recommendedName>
        <fullName evidence="4">Carbohydrate-binding family V/XII</fullName>
    </recommendedName>
</protein>
<feature type="compositionally biased region" description="Polar residues" evidence="1">
    <location>
        <begin position="616"/>
        <end position="626"/>
    </location>
</feature>
<feature type="compositionally biased region" description="Basic and acidic residues" evidence="1">
    <location>
        <begin position="646"/>
        <end position="659"/>
    </location>
</feature>
<name>A0ABX1TNG6_9GAMM</name>
<evidence type="ECO:0000313" key="3">
    <source>
        <dbReference type="Proteomes" id="UP000760480"/>
    </source>
</evidence>
<evidence type="ECO:0000256" key="1">
    <source>
        <dbReference type="SAM" id="MobiDB-lite"/>
    </source>
</evidence>
<evidence type="ECO:0008006" key="4">
    <source>
        <dbReference type="Google" id="ProtNLM"/>
    </source>
</evidence>
<dbReference type="Proteomes" id="UP000760480">
    <property type="component" value="Unassembled WGS sequence"/>
</dbReference>
<sequence length="752" mass="83578">MNPTSRERASAFWSRLGLAKLLLLILAILVGQVASAQDRWPREIKAKEGKVVIYQPQLESFQGDKVAVRAAVSVQKPDMKAPVFGVVWFDSRVATDRDKRTVEFQEIKVTQVKFPNAQPVQERRLAAFLDREIAAWPKPTIALDRLLAALAEVEKVKAGANFNNTPPRIIFATVPSVLVLIDGEPILRDVEGFPVKRVVNTPFVLLFDPTDSKYYLTGDALWFVAPDVKGPWQMLESPPAPVAAAAKKIAEAEVPTQVQPATLKAETVPQIVAAIEPTELIVTDGPPQFAPLEGTDLLYLSNSGRDVFQTAGAQQYYVLLSGRWFASPSLENGPWAYVAPDKLPAGFYRIPPASVKGHVLAFVPDTPQAKEAVAEAQIPVTAAIPRKAVIKISYDGKPEFRPIEGTSLQYAVNTTTPVIKAQDQYYAVDRAVWYQSAQPDVGYQVAISVPSEIYQIPPSSPVYNVTYVRVYQATPEVVYVGYTPGYTGTYVAGGTVVYGTGYVYPPYVAPVYYYPAPVTYGYAPVYDPGYGAWNFLAGATFGLIAGAAASNWWGGYGCCGWHGETNIDINRNVNISRDYVQHLNVDRANLRNANFNRQNFQSLRSNRQDFRNNVYQNRNWPQQLQNTRRDQLNQRHQQLASGQGARTERARDRQARAGERQSGQARRQQRREPEQRPASREGSRQQRPAGAGSARSAQRAKPADLGRNNVFADRDGNVHRRTNQGWEQRDRNNWSRPETRQQPSFASAAARS</sequence>
<dbReference type="EMBL" id="SPMZ01000027">
    <property type="protein sequence ID" value="NMQ19491.1"/>
    <property type="molecule type" value="Genomic_DNA"/>
</dbReference>
<organism evidence="2 3">
    <name type="scientific">Candidatus Competibacter phosphatis</name>
    <dbReference type="NCBI Taxonomy" id="221280"/>
    <lineage>
        <taxon>Bacteria</taxon>
        <taxon>Pseudomonadati</taxon>
        <taxon>Pseudomonadota</taxon>
        <taxon>Gammaproteobacteria</taxon>
        <taxon>Candidatus Competibacteraceae</taxon>
        <taxon>Candidatus Competibacter</taxon>
    </lineage>
</organism>
<keyword evidence="3" id="KW-1185">Reference proteome</keyword>
<proteinExistence type="predicted"/>
<dbReference type="RefSeq" id="WP_169248749.1">
    <property type="nucleotide sequence ID" value="NZ_SPMZ01000027.1"/>
</dbReference>
<reference evidence="2 3" key="1">
    <citation type="submission" date="2019-03" db="EMBL/GenBank/DDBJ databases">
        <title>Metabolic reconstructions from genomes of highly enriched 'Candidatus Accumulibacter' and 'Candidatus Competibacter' bioreactor populations.</title>
        <authorList>
            <person name="Annavajhala M.K."/>
            <person name="Welles L."/>
            <person name="Abbas B."/>
            <person name="Sorokin D."/>
            <person name="Park H."/>
            <person name="Van Loosdrecht M."/>
            <person name="Chandran K."/>
        </authorList>
    </citation>
    <scope>NUCLEOTIDE SEQUENCE [LARGE SCALE GENOMIC DNA]</scope>
    <source>
        <strain evidence="2 3">SBR_G</strain>
    </source>
</reference>
<gene>
    <name evidence="2" type="ORF">E4P82_09950</name>
</gene>
<comment type="caution">
    <text evidence="2">The sequence shown here is derived from an EMBL/GenBank/DDBJ whole genome shotgun (WGS) entry which is preliminary data.</text>
</comment>
<evidence type="ECO:0000313" key="2">
    <source>
        <dbReference type="EMBL" id="NMQ19491.1"/>
    </source>
</evidence>
<feature type="compositionally biased region" description="Basic and acidic residues" evidence="1">
    <location>
        <begin position="727"/>
        <end position="739"/>
    </location>
</feature>
<feature type="compositionally biased region" description="Low complexity" evidence="1">
    <location>
        <begin position="686"/>
        <end position="700"/>
    </location>
</feature>
<feature type="region of interest" description="Disordered" evidence="1">
    <location>
        <begin position="616"/>
        <end position="752"/>
    </location>
</feature>